<comment type="function">
    <text evidence="20">Mitochondrial electroneutral antiporter that exports citrate from the mitochondria into the cytosol in exchange for malate. Also able to mediate the exchange of citrate for isocitrate, phosphoenolpyruvate, cis-aconitate and to a lesser extent trans-aconitate, maleate and succinate. In the cytoplasm, citrate plays important roles in fatty acid and sterol synthesis, regulation of glycolysis, protein acetylation, and other physiopathological processes.</text>
</comment>
<evidence type="ECO:0000256" key="8">
    <source>
        <dbReference type="ARBA" id="ARBA00023128"/>
    </source>
</evidence>
<evidence type="ECO:0000256" key="6">
    <source>
        <dbReference type="ARBA" id="ARBA00022737"/>
    </source>
</evidence>
<keyword evidence="4 21" id="KW-0812">Transmembrane</keyword>
<evidence type="ECO:0000256" key="14">
    <source>
        <dbReference type="ARBA" id="ARBA00036668"/>
    </source>
</evidence>
<evidence type="ECO:0000259" key="24">
    <source>
        <dbReference type="Pfam" id="PF25031"/>
    </source>
</evidence>
<keyword evidence="11" id="KW-0325">Glycoprotein</keyword>
<keyword evidence="7" id="KW-1133">Transmembrane helix</keyword>
<evidence type="ECO:0000313" key="26">
    <source>
        <dbReference type="Proteomes" id="UP000050525"/>
    </source>
</evidence>
<dbReference type="Proteomes" id="UP000050525">
    <property type="component" value="Unassembled WGS sequence"/>
</dbReference>
<evidence type="ECO:0000256" key="12">
    <source>
        <dbReference type="ARBA" id="ARBA00036042"/>
    </source>
</evidence>
<dbReference type="Gene3D" id="1.50.40.10">
    <property type="entry name" value="Mitochondrial carrier domain"/>
    <property type="match status" value="1"/>
</dbReference>
<dbReference type="Pfam" id="PF25031">
    <property type="entry name" value="SBSPON_C"/>
    <property type="match status" value="1"/>
</dbReference>
<dbReference type="InterPro" id="IPR018108">
    <property type="entry name" value="MCP_transmembrane"/>
</dbReference>
<evidence type="ECO:0000256" key="19">
    <source>
        <dbReference type="ARBA" id="ARBA00049256"/>
    </source>
</evidence>
<comment type="subcellular location">
    <subcellularLocation>
        <location evidence="1">Mitochondrion membrane</location>
        <topology evidence="1">Multi-pass membrane protein</topology>
    </subcellularLocation>
</comment>
<comment type="catalytic activity">
    <reaction evidence="13">
        <text>citrate(out) + succinate(in) = citrate(in) + succinate(out)</text>
        <dbReference type="Rhea" id="RHEA:28835"/>
        <dbReference type="ChEBI" id="CHEBI:16947"/>
        <dbReference type="ChEBI" id="CHEBI:30031"/>
    </reaction>
</comment>
<feature type="repeat" description="Solcar" evidence="21">
    <location>
        <begin position="197"/>
        <end position="283"/>
    </location>
</feature>
<gene>
    <name evidence="25" type="primary">SLC25A1</name>
    <name evidence="25" type="ORF">Y1Q_0000142</name>
</gene>
<dbReference type="FunFam" id="1.50.40.10:FF:000007">
    <property type="entry name" value="Mitochondrial tricarboxylate transport protein-like"/>
    <property type="match status" value="1"/>
</dbReference>
<feature type="domain" description="SBSPON-like C-terminal" evidence="24">
    <location>
        <begin position="483"/>
        <end position="568"/>
    </location>
</feature>
<proteinExistence type="inferred from homology"/>
<dbReference type="FunFam" id="2.20.100.10:FF:000134">
    <property type="entry name" value="Uncharacterized protein"/>
    <property type="match status" value="1"/>
</dbReference>
<keyword evidence="9 21" id="KW-0472">Membrane</keyword>
<evidence type="ECO:0000256" key="4">
    <source>
        <dbReference type="ARBA" id="ARBA00022692"/>
    </source>
</evidence>
<reference evidence="25 26" key="1">
    <citation type="journal article" date="2012" name="Genome Biol.">
        <title>Sequencing three crocodilian genomes to illuminate the evolution of archosaurs and amniotes.</title>
        <authorList>
            <person name="St John J.A."/>
            <person name="Braun E.L."/>
            <person name="Isberg S.R."/>
            <person name="Miles L.G."/>
            <person name="Chong A.Y."/>
            <person name="Gongora J."/>
            <person name="Dalzell P."/>
            <person name="Moran C."/>
            <person name="Bed'hom B."/>
            <person name="Abzhanov A."/>
            <person name="Burgess S.C."/>
            <person name="Cooksey A.M."/>
            <person name="Castoe T.A."/>
            <person name="Crawford N.G."/>
            <person name="Densmore L.D."/>
            <person name="Drew J.C."/>
            <person name="Edwards S.V."/>
            <person name="Faircloth B.C."/>
            <person name="Fujita M.K."/>
            <person name="Greenwold M.J."/>
            <person name="Hoffmann F.G."/>
            <person name="Howard J.M."/>
            <person name="Iguchi T."/>
            <person name="Janes D.E."/>
            <person name="Khan S.Y."/>
            <person name="Kohno S."/>
            <person name="de Koning A.J."/>
            <person name="Lance S.L."/>
            <person name="McCarthy F.M."/>
            <person name="McCormack J.E."/>
            <person name="Merchant M.E."/>
            <person name="Peterson D.G."/>
            <person name="Pollock D.D."/>
            <person name="Pourmand N."/>
            <person name="Raney B.J."/>
            <person name="Roessler K.A."/>
            <person name="Sanford J.R."/>
            <person name="Sawyer R.H."/>
            <person name="Schmidt C.J."/>
            <person name="Triplett E.W."/>
            <person name="Tuberville T.D."/>
            <person name="Venegas-Anaya M."/>
            <person name="Howard J.T."/>
            <person name="Jarvis E.D."/>
            <person name="Guillette L.J.Jr."/>
            <person name="Glenn T.C."/>
            <person name="Green R.E."/>
            <person name="Ray D.A."/>
        </authorList>
    </citation>
    <scope>NUCLEOTIDE SEQUENCE [LARGE SCALE GENOMIC DNA]</scope>
    <source>
        <strain evidence="25">KSC_2009_1</strain>
    </source>
</reference>
<dbReference type="Pfam" id="PF00153">
    <property type="entry name" value="Mito_carr"/>
    <property type="match status" value="3"/>
</dbReference>
<dbReference type="PANTHER" id="PTHR45788:SF4">
    <property type="entry name" value="TRICARBOXYLATE TRANSPORT PROTEIN, MITOCHONDRIAL"/>
    <property type="match status" value="1"/>
</dbReference>
<dbReference type="InterPro" id="IPR023395">
    <property type="entry name" value="MCP_dom_sf"/>
</dbReference>
<evidence type="ECO:0000256" key="9">
    <source>
        <dbReference type="ARBA" id="ARBA00023136"/>
    </source>
</evidence>
<dbReference type="GO" id="GO:0071913">
    <property type="term" value="F:citrate secondary active transmembrane transporter activity"/>
    <property type="evidence" value="ECO:0007669"/>
    <property type="project" value="TreeGrafter"/>
</dbReference>
<dbReference type="InterPro" id="IPR036383">
    <property type="entry name" value="TSP1_rpt_sf"/>
</dbReference>
<keyword evidence="8" id="KW-0496">Mitochondrion</keyword>
<feature type="repeat" description="Solcar" evidence="21">
    <location>
        <begin position="98"/>
        <end position="186"/>
    </location>
</feature>
<evidence type="ECO:0000256" key="22">
    <source>
        <dbReference type="RuleBase" id="RU000488"/>
    </source>
</evidence>
<evidence type="ECO:0000256" key="2">
    <source>
        <dbReference type="ARBA" id="ARBA00006375"/>
    </source>
</evidence>
<dbReference type="GO" id="GO:0031966">
    <property type="term" value="C:mitochondrial membrane"/>
    <property type="evidence" value="ECO:0007669"/>
    <property type="project" value="UniProtKB-SubCell"/>
</dbReference>
<dbReference type="STRING" id="8496.A0A151MM13"/>
<evidence type="ECO:0000256" key="13">
    <source>
        <dbReference type="ARBA" id="ARBA00036264"/>
    </source>
</evidence>
<evidence type="ECO:0000256" key="16">
    <source>
        <dbReference type="ARBA" id="ARBA00047569"/>
    </source>
</evidence>
<comment type="catalytic activity">
    <reaction evidence="12">
        <text>cis-aconitate(in) + citrate(out) = cis-aconitate(out) + citrate(in)</text>
        <dbReference type="Rhea" id="RHEA:72475"/>
        <dbReference type="ChEBI" id="CHEBI:16383"/>
        <dbReference type="ChEBI" id="CHEBI:16947"/>
    </reaction>
</comment>
<evidence type="ECO:0000256" key="5">
    <source>
        <dbReference type="ARBA" id="ARBA00022729"/>
    </source>
</evidence>
<evidence type="ECO:0000313" key="25">
    <source>
        <dbReference type="EMBL" id="KYO25479.1"/>
    </source>
</evidence>
<evidence type="ECO:0000256" key="15">
    <source>
        <dbReference type="ARBA" id="ARBA00042640"/>
    </source>
</evidence>
<comment type="catalytic activity">
    <reaction evidence="14">
        <text>citrate(out) + (S)-malate(in) = citrate(in) + (S)-malate(out)</text>
        <dbReference type="Rhea" id="RHEA:72483"/>
        <dbReference type="ChEBI" id="CHEBI:15589"/>
        <dbReference type="ChEBI" id="CHEBI:16947"/>
    </reaction>
</comment>
<keyword evidence="5" id="KW-0732">Signal</keyword>
<evidence type="ECO:0000256" key="11">
    <source>
        <dbReference type="ARBA" id="ARBA00023180"/>
    </source>
</evidence>
<name>A0A151MM13_ALLMI</name>
<feature type="domain" description="Spondin-like TSP1" evidence="23">
    <location>
        <begin position="401"/>
        <end position="450"/>
    </location>
</feature>
<evidence type="ECO:0000256" key="17">
    <source>
        <dbReference type="ARBA" id="ARBA00048440"/>
    </source>
</evidence>
<dbReference type="EMBL" id="AKHW03005770">
    <property type="protein sequence ID" value="KYO25479.1"/>
    <property type="molecule type" value="Genomic_DNA"/>
</dbReference>
<evidence type="ECO:0000256" key="10">
    <source>
        <dbReference type="ARBA" id="ARBA00023157"/>
    </source>
</evidence>
<comment type="catalytic activity">
    <reaction evidence="17">
        <text>maleate(in) + citrate(out) = maleate(out) + citrate(in)</text>
        <dbReference type="Rhea" id="RHEA:72491"/>
        <dbReference type="ChEBI" id="CHEBI:16947"/>
        <dbReference type="ChEBI" id="CHEBI:30780"/>
    </reaction>
</comment>
<dbReference type="SMART" id="SM00209">
    <property type="entry name" value="TSP1"/>
    <property type="match status" value="1"/>
</dbReference>
<dbReference type="InterPro" id="IPR000884">
    <property type="entry name" value="TSP1_rpt"/>
</dbReference>
<comment type="catalytic activity">
    <reaction evidence="18">
        <text>trans-aconitate(in) + citrate(out) = trans-aconitate(out) + citrate(in)</text>
        <dbReference type="Rhea" id="RHEA:72479"/>
        <dbReference type="ChEBI" id="CHEBI:15708"/>
        <dbReference type="ChEBI" id="CHEBI:16947"/>
    </reaction>
</comment>
<evidence type="ECO:0000256" key="1">
    <source>
        <dbReference type="ARBA" id="ARBA00004225"/>
    </source>
</evidence>
<dbReference type="eggNOG" id="KOG0756">
    <property type="taxonomic scope" value="Eukaryota"/>
</dbReference>
<dbReference type="InterPro" id="IPR049563">
    <property type="entry name" value="TXTP-like"/>
</dbReference>
<keyword evidence="6" id="KW-0677">Repeat</keyword>
<evidence type="ECO:0000256" key="3">
    <source>
        <dbReference type="ARBA" id="ARBA00022448"/>
    </source>
</evidence>
<evidence type="ECO:0000256" key="21">
    <source>
        <dbReference type="PROSITE-ProRule" id="PRU00282"/>
    </source>
</evidence>
<comment type="catalytic activity">
    <reaction evidence="19">
        <text>phosphoenolpyruvate(in) + citrate(out) = phosphoenolpyruvate(out) + citrate(in)</text>
        <dbReference type="Rhea" id="RHEA:72487"/>
        <dbReference type="ChEBI" id="CHEBI:16947"/>
        <dbReference type="ChEBI" id="CHEBI:58702"/>
    </reaction>
</comment>
<evidence type="ECO:0000256" key="20">
    <source>
        <dbReference type="ARBA" id="ARBA00093390"/>
    </source>
</evidence>
<dbReference type="Gene3D" id="2.20.100.10">
    <property type="entry name" value="Thrombospondin type-1 (TSP1) repeat"/>
    <property type="match status" value="1"/>
</dbReference>
<organism evidence="25 26">
    <name type="scientific">Alligator mississippiensis</name>
    <name type="common">American alligator</name>
    <dbReference type="NCBI Taxonomy" id="8496"/>
    <lineage>
        <taxon>Eukaryota</taxon>
        <taxon>Metazoa</taxon>
        <taxon>Chordata</taxon>
        <taxon>Craniata</taxon>
        <taxon>Vertebrata</taxon>
        <taxon>Euteleostomi</taxon>
        <taxon>Archelosauria</taxon>
        <taxon>Archosauria</taxon>
        <taxon>Crocodylia</taxon>
        <taxon>Alligatoridae</taxon>
        <taxon>Alligatorinae</taxon>
        <taxon>Alligator</taxon>
    </lineage>
</organism>
<dbReference type="Pfam" id="PF19028">
    <property type="entry name" value="TSP1_spondin"/>
    <property type="match status" value="1"/>
</dbReference>
<keyword evidence="3 22" id="KW-0813">Transport</keyword>
<accession>A0A151MM13</accession>
<comment type="similarity">
    <text evidence="2 22">Belongs to the mitochondrial carrier (TC 2.A.29) family.</text>
</comment>
<dbReference type="PROSITE" id="PS50092">
    <property type="entry name" value="TSP1"/>
    <property type="match status" value="1"/>
</dbReference>
<evidence type="ECO:0000256" key="7">
    <source>
        <dbReference type="ARBA" id="ARBA00022989"/>
    </source>
</evidence>
<comment type="catalytic activity">
    <reaction evidence="16">
        <text>D-threo-isocitrate(in) + citrate(out) = D-threo-isocitrate(out) + citrate(in)</text>
        <dbReference type="Rhea" id="RHEA:72471"/>
        <dbReference type="ChEBI" id="CHEBI:15562"/>
        <dbReference type="ChEBI" id="CHEBI:16947"/>
    </reaction>
</comment>
<protein>
    <recommendedName>
        <fullName evidence="15">Citrate transport protein</fullName>
    </recommendedName>
</protein>
<keyword evidence="26" id="KW-1185">Reference proteome</keyword>
<dbReference type="SUPFAM" id="SSF82895">
    <property type="entry name" value="TSP-1 type 1 repeat"/>
    <property type="match status" value="1"/>
</dbReference>
<dbReference type="PANTHER" id="PTHR45788">
    <property type="entry name" value="SUCCINATE/FUMARATE MITOCHONDRIAL TRANSPORTER-RELATED"/>
    <property type="match status" value="1"/>
</dbReference>
<evidence type="ECO:0000259" key="23">
    <source>
        <dbReference type="Pfam" id="PF19028"/>
    </source>
</evidence>
<dbReference type="InterPro" id="IPR044004">
    <property type="entry name" value="TSP1_spondin_dom"/>
</dbReference>
<sequence>MGCQSTRVICKGFWEEGCLSQEKLCLILPCFRMQISCLQPSSGKCFSLGSRRLIASVILPEHTDPSSLYIKSDSNQILLRECSTRLRTLVIPASDLVTHPGKAILAGGIAGGIEICITFPTEYVKTQLQLDEKAHPPRYAGIADCVKQTVRGHGVKGLYRGLSSLVYGSIPKAAVRFGMFEFLSNQMRDEQGKLDSTRSLFCGLGAGVAEAVMVVCPMETIKVKFIHDQCSPKPKYRGFFHGVREIVREQGLKGTYQGLTATVLKQGSNQAIRFFVMTSLKNWYKGDDPNKVINPFITGVFGATAGAASVFGNTPLDVVKTRMQGLEAHKYKSTWDCAYKIMKYEGPLAFYKGTIPRLGRVCLDVAIVFVIYDEVVKLLNKTGDCCEDYQAVCQRSAAVDCMVGPWGPWSKCSSLCGVGSKDRTRQVTVPPRNGGTPCPDLKQRRGCFGDSPVCDTAKEVAKILPDSYKRDFKDPWRRPHMLMKEKQPSYCVYFRLKQVGAACRLHFWSSHLLRERRVCVECQGDAVGSRSRCEGDGLQGARTFWTAASIAGCQGSWVQESLQETCMCPPLSLLFV</sequence>
<dbReference type="PROSITE" id="PS50920">
    <property type="entry name" value="SOLCAR"/>
    <property type="match status" value="3"/>
</dbReference>
<dbReference type="InterPro" id="IPR056801">
    <property type="entry name" value="SBSPON_C"/>
</dbReference>
<evidence type="ECO:0000256" key="18">
    <source>
        <dbReference type="ARBA" id="ARBA00048949"/>
    </source>
</evidence>
<dbReference type="PRINTS" id="PR00926">
    <property type="entry name" value="MITOCARRIER"/>
</dbReference>
<comment type="caution">
    <text evidence="25">The sequence shown here is derived from an EMBL/GenBank/DDBJ whole genome shotgun (WGS) entry which is preliminary data.</text>
</comment>
<keyword evidence="10" id="KW-1015">Disulfide bond</keyword>
<dbReference type="AlphaFoldDB" id="A0A151MM13"/>
<dbReference type="InterPro" id="IPR002067">
    <property type="entry name" value="MCP"/>
</dbReference>
<feature type="repeat" description="Solcar" evidence="21">
    <location>
        <begin position="293"/>
        <end position="378"/>
    </location>
</feature>
<dbReference type="GO" id="GO:0006843">
    <property type="term" value="P:mitochondrial citrate transmembrane transport"/>
    <property type="evidence" value="ECO:0007669"/>
    <property type="project" value="TreeGrafter"/>
</dbReference>
<dbReference type="SUPFAM" id="SSF103506">
    <property type="entry name" value="Mitochondrial carrier"/>
    <property type="match status" value="1"/>
</dbReference>